<reference evidence="3 4" key="1">
    <citation type="submission" date="2024-11" db="EMBL/GenBank/DDBJ databases">
        <title>A near-complete genome assembly of Cinchona calisaya.</title>
        <authorList>
            <person name="Lian D.C."/>
            <person name="Zhao X.W."/>
            <person name="Wei L."/>
        </authorList>
    </citation>
    <scope>NUCLEOTIDE SEQUENCE [LARGE SCALE GENOMIC DNA]</scope>
    <source>
        <tissue evidence="3">Nenye</tissue>
    </source>
</reference>
<organism evidence="3 4">
    <name type="scientific">Cinchona calisaya</name>
    <dbReference type="NCBI Taxonomy" id="153742"/>
    <lineage>
        <taxon>Eukaryota</taxon>
        <taxon>Viridiplantae</taxon>
        <taxon>Streptophyta</taxon>
        <taxon>Embryophyta</taxon>
        <taxon>Tracheophyta</taxon>
        <taxon>Spermatophyta</taxon>
        <taxon>Magnoliopsida</taxon>
        <taxon>eudicotyledons</taxon>
        <taxon>Gunneridae</taxon>
        <taxon>Pentapetalae</taxon>
        <taxon>asterids</taxon>
        <taxon>lamiids</taxon>
        <taxon>Gentianales</taxon>
        <taxon>Rubiaceae</taxon>
        <taxon>Cinchonoideae</taxon>
        <taxon>Cinchoneae</taxon>
        <taxon>Cinchona</taxon>
    </lineage>
</organism>
<gene>
    <name evidence="3" type="ORF">ACH5RR_004736</name>
</gene>
<dbReference type="Proteomes" id="UP001630127">
    <property type="component" value="Unassembled WGS sequence"/>
</dbReference>
<accession>A0ABD3AYE0</accession>
<dbReference type="PANTHER" id="PTHR46525">
    <property type="entry name" value="EMB|CAB72159.1"/>
    <property type="match status" value="1"/>
</dbReference>
<evidence type="ECO:0000256" key="2">
    <source>
        <dbReference type="SAM" id="MobiDB-lite"/>
    </source>
</evidence>
<dbReference type="Pfam" id="PF04520">
    <property type="entry name" value="Senescence_reg"/>
    <property type="match status" value="1"/>
</dbReference>
<name>A0ABD3AYE0_9GENT</name>
<feature type="region of interest" description="Disordered" evidence="2">
    <location>
        <begin position="96"/>
        <end position="143"/>
    </location>
</feature>
<evidence type="ECO:0008006" key="5">
    <source>
        <dbReference type="Google" id="ProtNLM"/>
    </source>
</evidence>
<keyword evidence="4" id="KW-1185">Reference proteome</keyword>
<dbReference type="EMBL" id="JBJUIK010000002">
    <property type="protein sequence ID" value="KAL3536275.1"/>
    <property type="molecule type" value="Genomic_DNA"/>
</dbReference>
<evidence type="ECO:0000256" key="1">
    <source>
        <dbReference type="ARBA" id="ARBA00034773"/>
    </source>
</evidence>
<sequence>MASAARKSFLDYLGGGTTTERVINPEAQLDFDESDVWNSNTDTAAVPFSDKAKKSTINNNFTRPLKKPIRKSTNIASAAATSLPVNVPDWSRILGDEYRRSNRGASNEDDEEEEEEEEYYGRLPPHEYLAKTRGSSFSVHEGIGRTLKGRDLRRVRNAVWKQIGFED</sequence>
<dbReference type="PANTHER" id="PTHR46525:SF17">
    <property type="entry name" value="SENESCENCE REGULATOR S40"/>
    <property type="match status" value="1"/>
</dbReference>
<dbReference type="AlphaFoldDB" id="A0ABD3AYE0"/>
<proteinExistence type="inferred from homology"/>
<comment type="similarity">
    <text evidence="1">Belongs to the senescence regulator S40 family.</text>
</comment>
<feature type="compositionally biased region" description="Acidic residues" evidence="2">
    <location>
        <begin position="107"/>
        <end position="118"/>
    </location>
</feature>
<evidence type="ECO:0000313" key="4">
    <source>
        <dbReference type="Proteomes" id="UP001630127"/>
    </source>
</evidence>
<dbReference type="GO" id="GO:0010150">
    <property type="term" value="P:leaf senescence"/>
    <property type="evidence" value="ECO:0007669"/>
    <property type="project" value="UniProtKB-ARBA"/>
</dbReference>
<protein>
    <recommendedName>
        <fullName evidence="5">Senescence regulator</fullName>
    </recommendedName>
</protein>
<comment type="caution">
    <text evidence="3">The sequence shown here is derived from an EMBL/GenBank/DDBJ whole genome shotgun (WGS) entry which is preliminary data.</text>
</comment>
<evidence type="ECO:0000313" key="3">
    <source>
        <dbReference type="EMBL" id="KAL3536275.1"/>
    </source>
</evidence>
<dbReference type="InterPro" id="IPR007608">
    <property type="entry name" value="Senescence_reg_S40"/>
</dbReference>